<keyword evidence="3" id="KW-1185">Reference proteome</keyword>
<protein>
    <submittedName>
        <fullName evidence="2">Uncharacterized protein</fullName>
    </submittedName>
</protein>
<name>A0A6A6AWX9_9PEZI</name>
<feature type="compositionally biased region" description="Low complexity" evidence="1">
    <location>
        <begin position="75"/>
        <end position="97"/>
    </location>
</feature>
<dbReference type="RefSeq" id="XP_033391958.1">
    <property type="nucleotide sequence ID" value="XM_033543655.1"/>
</dbReference>
<dbReference type="EMBL" id="ML995528">
    <property type="protein sequence ID" value="KAF2136240.1"/>
    <property type="molecule type" value="Genomic_DNA"/>
</dbReference>
<organism evidence="2 3">
    <name type="scientific">Aplosporella prunicola CBS 121167</name>
    <dbReference type="NCBI Taxonomy" id="1176127"/>
    <lineage>
        <taxon>Eukaryota</taxon>
        <taxon>Fungi</taxon>
        <taxon>Dikarya</taxon>
        <taxon>Ascomycota</taxon>
        <taxon>Pezizomycotina</taxon>
        <taxon>Dothideomycetes</taxon>
        <taxon>Dothideomycetes incertae sedis</taxon>
        <taxon>Botryosphaeriales</taxon>
        <taxon>Aplosporellaceae</taxon>
        <taxon>Aplosporella</taxon>
    </lineage>
</organism>
<reference evidence="2" key="1">
    <citation type="journal article" date="2020" name="Stud. Mycol.">
        <title>101 Dothideomycetes genomes: a test case for predicting lifestyles and emergence of pathogens.</title>
        <authorList>
            <person name="Haridas S."/>
            <person name="Albert R."/>
            <person name="Binder M."/>
            <person name="Bloem J."/>
            <person name="Labutti K."/>
            <person name="Salamov A."/>
            <person name="Andreopoulos B."/>
            <person name="Baker S."/>
            <person name="Barry K."/>
            <person name="Bills G."/>
            <person name="Bluhm B."/>
            <person name="Cannon C."/>
            <person name="Castanera R."/>
            <person name="Culley D."/>
            <person name="Daum C."/>
            <person name="Ezra D."/>
            <person name="Gonzalez J."/>
            <person name="Henrissat B."/>
            <person name="Kuo A."/>
            <person name="Liang C."/>
            <person name="Lipzen A."/>
            <person name="Lutzoni F."/>
            <person name="Magnuson J."/>
            <person name="Mondo S."/>
            <person name="Nolan M."/>
            <person name="Ohm R."/>
            <person name="Pangilinan J."/>
            <person name="Park H.-J."/>
            <person name="Ramirez L."/>
            <person name="Alfaro M."/>
            <person name="Sun H."/>
            <person name="Tritt A."/>
            <person name="Yoshinaga Y."/>
            <person name="Zwiers L.-H."/>
            <person name="Turgeon B."/>
            <person name="Goodwin S."/>
            <person name="Spatafora J."/>
            <person name="Crous P."/>
            <person name="Grigoriev I."/>
        </authorList>
    </citation>
    <scope>NUCLEOTIDE SEQUENCE</scope>
    <source>
        <strain evidence="2">CBS 121167</strain>
    </source>
</reference>
<accession>A0A6A6AWX9</accession>
<feature type="region of interest" description="Disordered" evidence="1">
    <location>
        <begin position="73"/>
        <end position="112"/>
    </location>
</feature>
<dbReference type="Proteomes" id="UP000799438">
    <property type="component" value="Unassembled WGS sequence"/>
</dbReference>
<gene>
    <name evidence="2" type="ORF">K452DRAFT_313366</name>
</gene>
<sequence length="298" mass="32604">MSSERNGTYSTLEVDNRLIVVSEKDGALKAAAAGQYSDLPEMYDDAGNLPEVYETTSYRRFVGVALGGGLGGGLSNKSSGTNNTSDNIGTNSSSSGEDLSDDDTSDPNTLLPTTRFTSLNYTDENDIEHYLVHYQMRSKVIFQSAWNSSDQEWVASRVTNETVTKKAIKGTLLKDEREVATTFPITTNTATQRRDFHNSFIQEVVISNPSNKDWPNGGISGKLHMNSDGDLPNNQSNTDALYLTILSSNDWSQSRISETATRAPMANTRLALVPSDNASETQVALYYTLATGYVQELF</sequence>
<evidence type="ECO:0000313" key="3">
    <source>
        <dbReference type="Proteomes" id="UP000799438"/>
    </source>
</evidence>
<dbReference type="AlphaFoldDB" id="A0A6A6AWX9"/>
<dbReference type="OrthoDB" id="4659572at2759"/>
<proteinExistence type="predicted"/>
<dbReference type="GeneID" id="54301152"/>
<evidence type="ECO:0000256" key="1">
    <source>
        <dbReference type="SAM" id="MobiDB-lite"/>
    </source>
</evidence>
<evidence type="ECO:0000313" key="2">
    <source>
        <dbReference type="EMBL" id="KAF2136240.1"/>
    </source>
</evidence>